<dbReference type="InterPro" id="IPR027843">
    <property type="entry name" value="DUF4440"/>
</dbReference>
<sequence>MASDELVLYFENKLLEAMKNADIDVLDELFHDNLIFNISTGQTITKAEDIESYRLGVMTVHEISATEYVIKTIENISNLELTELKTACYGMQEFYLKDPNGYILGFAEATQKQ</sequence>
<name>A0A833PE86_ACIBZ</name>
<evidence type="ECO:0000313" key="2">
    <source>
        <dbReference type="EMBL" id="KAF1026999.1"/>
    </source>
</evidence>
<organism evidence="2 3">
    <name type="scientific">Acinetobacter bereziniae</name>
    <name type="common">Acinetobacter genomosp. 10</name>
    <dbReference type="NCBI Taxonomy" id="106648"/>
    <lineage>
        <taxon>Bacteria</taxon>
        <taxon>Pseudomonadati</taxon>
        <taxon>Pseudomonadota</taxon>
        <taxon>Gammaproteobacteria</taxon>
        <taxon>Moraxellales</taxon>
        <taxon>Moraxellaceae</taxon>
        <taxon>Acinetobacter</taxon>
    </lineage>
</organism>
<dbReference type="EMBL" id="WNDP01000015">
    <property type="protein sequence ID" value="KAF1026999.1"/>
    <property type="molecule type" value="Genomic_DNA"/>
</dbReference>
<evidence type="ECO:0000259" key="1">
    <source>
        <dbReference type="Pfam" id="PF14534"/>
    </source>
</evidence>
<dbReference type="AlphaFoldDB" id="A0A833PE86"/>
<protein>
    <recommendedName>
        <fullName evidence="1">DUF4440 domain-containing protein</fullName>
    </recommendedName>
</protein>
<dbReference type="Proteomes" id="UP000490535">
    <property type="component" value="Unassembled WGS sequence"/>
</dbReference>
<evidence type="ECO:0000313" key="3">
    <source>
        <dbReference type="Proteomes" id="UP000490535"/>
    </source>
</evidence>
<dbReference type="SUPFAM" id="SSF54427">
    <property type="entry name" value="NTF2-like"/>
    <property type="match status" value="1"/>
</dbReference>
<dbReference type="InterPro" id="IPR032710">
    <property type="entry name" value="NTF2-like_dom_sf"/>
</dbReference>
<feature type="domain" description="DUF4440" evidence="1">
    <location>
        <begin position="11"/>
        <end position="75"/>
    </location>
</feature>
<dbReference type="Pfam" id="PF14534">
    <property type="entry name" value="DUF4440"/>
    <property type="match status" value="1"/>
</dbReference>
<gene>
    <name evidence="2" type="ORF">GAK29_00966</name>
</gene>
<reference evidence="3" key="1">
    <citation type="journal article" date="2020" name="MBio">
        <title>Horizontal gene transfer to a defensive symbiont with a reduced genome amongst a multipartite beetle microbiome.</title>
        <authorList>
            <person name="Waterworth S.C."/>
            <person name="Florez L.V."/>
            <person name="Rees E.R."/>
            <person name="Hertweck C."/>
            <person name="Kaltenpoth M."/>
            <person name="Kwan J.C."/>
        </authorList>
    </citation>
    <scope>NUCLEOTIDE SEQUENCE [LARGE SCALE GENOMIC DNA]</scope>
</reference>
<accession>A0A833PE86</accession>
<dbReference type="Gene3D" id="3.10.450.50">
    <property type="match status" value="1"/>
</dbReference>
<comment type="caution">
    <text evidence="2">The sequence shown here is derived from an EMBL/GenBank/DDBJ whole genome shotgun (WGS) entry which is preliminary data.</text>
</comment>
<proteinExistence type="predicted"/>